<evidence type="ECO:0000313" key="2">
    <source>
        <dbReference type="EMBL" id="OGD69693.1"/>
    </source>
</evidence>
<feature type="chain" id="PRO_5009224805" description="SH3b domain-containing protein" evidence="1">
    <location>
        <begin position="22"/>
        <end position="112"/>
    </location>
</feature>
<evidence type="ECO:0008006" key="4">
    <source>
        <dbReference type="Google" id="ProtNLM"/>
    </source>
</evidence>
<comment type="caution">
    <text evidence="2">The sequence shown here is derived from an EMBL/GenBank/DDBJ whole genome shotgun (WGS) entry which is preliminary data.</text>
</comment>
<keyword evidence="1" id="KW-0732">Signal</keyword>
<name>A0A1F5EQL2_9BACT</name>
<protein>
    <recommendedName>
        <fullName evidence="4">SH3b domain-containing protein</fullName>
    </recommendedName>
</protein>
<accession>A0A1F5EQL2</accession>
<proteinExistence type="predicted"/>
<sequence>MKRTMALVVIFFIFLAISVHASSTLDTDVEMKALQVEVSCKERGNIIGIRMKSTSDSSYRFRAVNIGSYGVESTVGMKTAEIDFWEVSLADAFYIYNMDGGLVGWVRPCAVK</sequence>
<dbReference type="AlphaFoldDB" id="A0A1F5EQL2"/>
<evidence type="ECO:0000256" key="1">
    <source>
        <dbReference type="SAM" id="SignalP"/>
    </source>
</evidence>
<organism evidence="2 3">
    <name type="scientific">Candidatus Campbellbacteria bacterium RIFCSPLOWO2_02_FULL_35_11</name>
    <dbReference type="NCBI Taxonomy" id="1797581"/>
    <lineage>
        <taxon>Bacteria</taxon>
        <taxon>Candidatus Campbelliibacteriota</taxon>
    </lineage>
</organism>
<evidence type="ECO:0000313" key="3">
    <source>
        <dbReference type="Proteomes" id="UP000186545"/>
    </source>
</evidence>
<reference evidence="2 3" key="1">
    <citation type="journal article" date="2016" name="Nat. Commun.">
        <title>Thousands of microbial genomes shed light on interconnected biogeochemical processes in an aquifer system.</title>
        <authorList>
            <person name="Anantharaman K."/>
            <person name="Brown C.T."/>
            <person name="Hug L.A."/>
            <person name="Sharon I."/>
            <person name="Castelle C.J."/>
            <person name="Probst A.J."/>
            <person name="Thomas B.C."/>
            <person name="Singh A."/>
            <person name="Wilkins M.J."/>
            <person name="Karaoz U."/>
            <person name="Brodie E.L."/>
            <person name="Williams K.H."/>
            <person name="Hubbard S.S."/>
            <person name="Banfield J.F."/>
        </authorList>
    </citation>
    <scope>NUCLEOTIDE SEQUENCE [LARGE SCALE GENOMIC DNA]</scope>
</reference>
<feature type="signal peptide" evidence="1">
    <location>
        <begin position="1"/>
        <end position="21"/>
    </location>
</feature>
<gene>
    <name evidence="2" type="ORF">A3I18_01055</name>
</gene>
<dbReference type="EMBL" id="MFAD01000040">
    <property type="protein sequence ID" value="OGD69693.1"/>
    <property type="molecule type" value="Genomic_DNA"/>
</dbReference>
<dbReference type="Proteomes" id="UP000186545">
    <property type="component" value="Unassembled WGS sequence"/>
</dbReference>